<evidence type="ECO:0000256" key="2">
    <source>
        <dbReference type="SAM" id="SignalP"/>
    </source>
</evidence>
<dbReference type="GO" id="GO:0005509">
    <property type="term" value="F:calcium ion binding"/>
    <property type="evidence" value="ECO:0007669"/>
    <property type="project" value="InterPro"/>
</dbReference>
<evidence type="ECO:0000313" key="5">
    <source>
        <dbReference type="Proteomes" id="UP000799424"/>
    </source>
</evidence>
<dbReference type="AlphaFoldDB" id="A0A6A7AM59"/>
<feature type="compositionally biased region" description="Polar residues" evidence="1">
    <location>
        <begin position="624"/>
        <end position="636"/>
    </location>
</feature>
<feature type="compositionally biased region" description="Basic and acidic residues" evidence="1">
    <location>
        <begin position="527"/>
        <end position="537"/>
    </location>
</feature>
<feature type="domain" description="Dystroglycan-type cadherin-like" evidence="3">
    <location>
        <begin position="28"/>
        <end position="123"/>
    </location>
</feature>
<dbReference type="OrthoDB" id="41532at2759"/>
<dbReference type="GO" id="GO:0016020">
    <property type="term" value="C:membrane"/>
    <property type="evidence" value="ECO:0007669"/>
    <property type="project" value="InterPro"/>
</dbReference>
<feature type="region of interest" description="Disordered" evidence="1">
    <location>
        <begin position="610"/>
        <end position="703"/>
    </location>
</feature>
<evidence type="ECO:0000256" key="1">
    <source>
        <dbReference type="SAM" id="MobiDB-lite"/>
    </source>
</evidence>
<dbReference type="Pfam" id="PF05345">
    <property type="entry name" value="He_PIG"/>
    <property type="match status" value="2"/>
</dbReference>
<keyword evidence="5" id="KW-1185">Reference proteome</keyword>
<feature type="region of interest" description="Disordered" evidence="1">
    <location>
        <begin position="474"/>
        <end position="537"/>
    </location>
</feature>
<name>A0A6A7AM59_9PLEO</name>
<keyword evidence="2" id="KW-0732">Signal</keyword>
<feature type="domain" description="Dystroglycan-type cadherin-like" evidence="3">
    <location>
        <begin position="144"/>
        <end position="236"/>
    </location>
</feature>
<evidence type="ECO:0000259" key="3">
    <source>
        <dbReference type="SMART" id="SM00736"/>
    </source>
</evidence>
<feature type="region of interest" description="Disordered" evidence="1">
    <location>
        <begin position="949"/>
        <end position="1002"/>
    </location>
</feature>
<evidence type="ECO:0000313" key="4">
    <source>
        <dbReference type="EMBL" id="KAF2833718.1"/>
    </source>
</evidence>
<protein>
    <recommendedName>
        <fullName evidence="3">Dystroglycan-type cadherin-like domain-containing protein</fullName>
    </recommendedName>
</protein>
<feature type="chain" id="PRO_5025571060" description="Dystroglycan-type cadherin-like domain-containing protein" evidence="2">
    <location>
        <begin position="26"/>
        <end position="1185"/>
    </location>
</feature>
<dbReference type="EMBL" id="MU006216">
    <property type="protein sequence ID" value="KAF2833718.1"/>
    <property type="molecule type" value="Genomic_DNA"/>
</dbReference>
<sequence length="1185" mass="129846">MALATSLAMARSLLAAAILPNLIRAYLQTNYPLGSQFPPVAHVDAVFSFQFAPTTFQSDSDRLQYSLVSGPSWLSLVSKSRTLSGIPRANDAGEVSFAIAAAASAGVVANMGSKLIVSKDLGPKAQGNVTDVLSKAGQLSGPRTLSIGPSKPFNITFPSDSFNSGKLLSYIALLSDRTPLPAWISFDTSSLHFAGTTPPTGYTTSFEIILVASDTPGYAASTIPFTIAVSNHQLLFQPFSQTFNSNEREDVHITGLNSMLFLDSVAIQDQQIQSISAKLLSWLTFDDSTAEISGSAPSGTMSQDLTITAKDQFGNVAQFSVHLAFESKLFAQEIGQLNVTIGEHFAYTLPAETFAQGDEKVSVDFASLSKYLHFDSVTPTISGTVQEDFAPQKVQCVLAANSSDDYMQDTQTLQIVIAEPIATAPAGTKPDTHHKNSNERTAGIIVGSIIGAINGVLLLVTLAICLCRRKKSVSYMSPKPPKSPRKSDISRPMFISRRPREGKEDPGPPVKRTPEHPPVLDVNLPDGQRDSHSHTGSIRDADIRILDIFDESSFGIQNDIAPSQHPHDSKKIPTKLAKRSSQKSDSFRKHRRRTTTVYQDQIHRSSGLPVNRRITGAGHGRHTYSPSWSSTNFSRSSLHRPPSVSSYTTTRCTSTFSTAPSAFPQSPVVQQRTAVTTPTEARRSMRVVPSSRRSSRAERRDWDEKRNSYIRKRASAQSPFFSAAGSRISSSTYKSSPAFIAEIKTSPWAASIMKKRDTIVRPDDDVIEGESREFPEGSHAQKLSTDAAVETPTRQFLGSFRQNRVLRPYTSMGINRDRVEKSYTRPETTINSSSASIRRRASVLDSLKAPELKSKLNDLTGSEIFKDPELSDSVYTDEEEDIEEAERGETIKPGQYTPPPLNVDTQRRNKRDSDPTPHYLRYHNEHGGKENQSSTYSISLKSSAMRIEPHTKPQPLTSPERPKPTALHSRTASDARKSLHSRPQSHHSNAHPKKQRDRSRTQSTAYPYFDFSSLDTRPSSIGNAITTAADAACNLPSSPTMTRDVSGNLTFYNLDEEPEITQLDSSSIGFRTSNGRVNFAARRQSRLASLHESSKPRVPSKSSKRNTTVPFPSASPTAVRPAGLGFFPVDARAELCRREREGTPVSVGGESEGLVVQKGRQTWGSGRWVSGGYWSKQEDDDKVSI</sequence>
<feature type="region of interest" description="Disordered" evidence="1">
    <location>
        <begin position="557"/>
        <end position="593"/>
    </location>
</feature>
<feature type="compositionally biased region" description="Basic residues" evidence="1">
    <location>
        <begin position="978"/>
        <end position="997"/>
    </location>
</feature>
<feature type="compositionally biased region" description="Low complexity" evidence="1">
    <location>
        <begin position="643"/>
        <end position="658"/>
    </location>
</feature>
<dbReference type="Gene3D" id="2.60.40.10">
    <property type="entry name" value="Immunoglobulins"/>
    <property type="match status" value="4"/>
</dbReference>
<feature type="region of interest" description="Disordered" evidence="1">
    <location>
        <begin position="1088"/>
        <end position="1117"/>
    </location>
</feature>
<dbReference type="InterPro" id="IPR006644">
    <property type="entry name" value="Cadg"/>
</dbReference>
<feature type="compositionally biased region" description="Basic and acidic residues" evidence="1">
    <location>
        <begin position="905"/>
        <end position="915"/>
    </location>
</feature>
<feature type="compositionally biased region" description="Polar residues" evidence="1">
    <location>
        <begin position="1106"/>
        <end position="1116"/>
    </location>
</feature>
<feature type="compositionally biased region" description="Polar residues" evidence="1">
    <location>
        <begin position="659"/>
        <end position="679"/>
    </location>
</feature>
<dbReference type="SMART" id="SM00736">
    <property type="entry name" value="CADG"/>
    <property type="match status" value="2"/>
</dbReference>
<organism evidence="4 5">
    <name type="scientific">Ophiobolus disseminans</name>
    <dbReference type="NCBI Taxonomy" id="1469910"/>
    <lineage>
        <taxon>Eukaryota</taxon>
        <taxon>Fungi</taxon>
        <taxon>Dikarya</taxon>
        <taxon>Ascomycota</taxon>
        <taxon>Pezizomycotina</taxon>
        <taxon>Dothideomycetes</taxon>
        <taxon>Pleosporomycetidae</taxon>
        <taxon>Pleosporales</taxon>
        <taxon>Pleosporineae</taxon>
        <taxon>Phaeosphaeriaceae</taxon>
        <taxon>Ophiobolus</taxon>
    </lineage>
</organism>
<dbReference type="Proteomes" id="UP000799424">
    <property type="component" value="Unassembled WGS sequence"/>
</dbReference>
<feature type="region of interest" description="Disordered" evidence="1">
    <location>
        <begin position="868"/>
        <end position="936"/>
    </location>
</feature>
<accession>A0A6A7AM59</accession>
<feature type="signal peptide" evidence="2">
    <location>
        <begin position="1"/>
        <end position="25"/>
    </location>
</feature>
<gene>
    <name evidence="4" type="ORF">CC86DRAFT_415668</name>
</gene>
<reference evidence="4" key="1">
    <citation type="journal article" date="2020" name="Stud. Mycol.">
        <title>101 Dothideomycetes genomes: a test case for predicting lifestyles and emergence of pathogens.</title>
        <authorList>
            <person name="Haridas S."/>
            <person name="Albert R."/>
            <person name="Binder M."/>
            <person name="Bloem J."/>
            <person name="Labutti K."/>
            <person name="Salamov A."/>
            <person name="Andreopoulos B."/>
            <person name="Baker S."/>
            <person name="Barry K."/>
            <person name="Bills G."/>
            <person name="Bluhm B."/>
            <person name="Cannon C."/>
            <person name="Castanera R."/>
            <person name="Culley D."/>
            <person name="Daum C."/>
            <person name="Ezra D."/>
            <person name="Gonzalez J."/>
            <person name="Henrissat B."/>
            <person name="Kuo A."/>
            <person name="Liang C."/>
            <person name="Lipzen A."/>
            <person name="Lutzoni F."/>
            <person name="Magnuson J."/>
            <person name="Mondo S."/>
            <person name="Nolan M."/>
            <person name="Ohm R."/>
            <person name="Pangilinan J."/>
            <person name="Park H.-J."/>
            <person name="Ramirez L."/>
            <person name="Alfaro M."/>
            <person name="Sun H."/>
            <person name="Tritt A."/>
            <person name="Yoshinaga Y."/>
            <person name="Zwiers L.-H."/>
            <person name="Turgeon B."/>
            <person name="Goodwin S."/>
            <person name="Spatafora J."/>
            <person name="Crous P."/>
            <person name="Grigoriev I."/>
        </authorList>
    </citation>
    <scope>NUCLEOTIDE SEQUENCE</scope>
    <source>
        <strain evidence="4">CBS 113818</strain>
    </source>
</reference>
<feature type="compositionally biased region" description="Basic residues" evidence="1">
    <location>
        <begin position="572"/>
        <end position="581"/>
    </location>
</feature>
<feature type="compositionally biased region" description="Acidic residues" evidence="1">
    <location>
        <begin position="875"/>
        <end position="884"/>
    </location>
</feature>
<dbReference type="InterPro" id="IPR015919">
    <property type="entry name" value="Cadherin-like_sf"/>
</dbReference>
<dbReference type="InterPro" id="IPR013783">
    <property type="entry name" value="Ig-like_fold"/>
</dbReference>
<dbReference type="SUPFAM" id="SSF49313">
    <property type="entry name" value="Cadherin-like"/>
    <property type="match status" value="3"/>
</dbReference>
<proteinExistence type="predicted"/>